<dbReference type="InterPro" id="IPR054496">
    <property type="entry name" value="E217_GP41"/>
</dbReference>
<gene>
    <name evidence="1" type="ORF">Xsto_03467</name>
</gene>
<dbReference type="RefSeq" id="WP_099125848.1">
    <property type="nucleotide sequence ID" value="NZ_CAWNRH010000117.1"/>
</dbReference>
<dbReference type="EMBL" id="NJAJ01000041">
    <property type="protein sequence ID" value="PHM63937.1"/>
    <property type="molecule type" value="Genomic_DNA"/>
</dbReference>
<protein>
    <submittedName>
        <fullName evidence="1">Uncharacterized protein</fullName>
    </submittedName>
</protein>
<dbReference type="AlphaFoldDB" id="A0A2D0KL36"/>
<dbReference type="Proteomes" id="UP000222366">
    <property type="component" value="Unassembled WGS sequence"/>
</dbReference>
<proteinExistence type="predicted"/>
<dbReference type="Pfam" id="PF22759">
    <property type="entry name" value="E217_GP41"/>
    <property type="match status" value="1"/>
</dbReference>
<sequence>MKFNRKVIKITLTLSGKDESFTSSSQNKLSSTGLRINAEINYGNGAITPYARVKAYGLPIETMEKLLRKKWGDLQALRNMMTIEAGEEGEALSQVFRGGITFAYPDFGDVPNASLVIESQTAVLDKMQGVNAESYEGEHDVAAIIATICQRMGYTFESNGVSVKVSDPYLHNTDIDKIRQLAHAANLDVYIEDKNVAITYKDNPRRTLKIPVISPETGLISYPIPTNLGVQFKCFYDPLVRFGGIVRITDSLIKICNGDWLVFGIRTILETEQDSAQWAMEVSASRRGENYAAIKK</sequence>
<comment type="caution">
    <text evidence="1">The sequence shown here is derived from an EMBL/GenBank/DDBJ whole genome shotgun (WGS) entry which is preliminary data.</text>
</comment>
<keyword evidence="2" id="KW-1185">Reference proteome</keyword>
<accession>A0A2D0KL36</accession>
<name>A0A2D0KL36_9GAMM</name>
<evidence type="ECO:0000313" key="1">
    <source>
        <dbReference type="EMBL" id="PHM63937.1"/>
    </source>
</evidence>
<organism evidence="1 2">
    <name type="scientific">Xenorhabdus stockiae</name>
    <dbReference type="NCBI Taxonomy" id="351614"/>
    <lineage>
        <taxon>Bacteria</taxon>
        <taxon>Pseudomonadati</taxon>
        <taxon>Pseudomonadota</taxon>
        <taxon>Gammaproteobacteria</taxon>
        <taxon>Enterobacterales</taxon>
        <taxon>Morganellaceae</taxon>
        <taxon>Xenorhabdus</taxon>
    </lineage>
</organism>
<evidence type="ECO:0000313" key="2">
    <source>
        <dbReference type="Proteomes" id="UP000222366"/>
    </source>
</evidence>
<reference evidence="1 2" key="1">
    <citation type="journal article" date="2017" name="Nat. Microbiol.">
        <title>Natural product diversity associated with the nematode symbionts Photorhabdus and Xenorhabdus.</title>
        <authorList>
            <person name="Tobias N.J."/>
            <person name="Wolff H."/>
            <person name="Djahanschiri B."/>
            <person name="Grundmann F."/>
            <person name="Kronenwerth M."/>
            <person name="Shi Y.M."/>
            <person name="Simonyi S."/>
            <person name="Grun P."/>
            <person name="Shapiro-Ilan D."/>
            <person name="Pidot S.J."/>
            <person name="Stinear T.P."/>
            <person name="Ebersberger I."/>
            <person name="Bode H.B."/>
        </authorList>
    </citation>
    <scope>NUCLEOTIDE SEQUENCE [LARGE SCALE GENOMIC DNA]</scope>
    <source>
        <strain evidence="1 2">DSM 17904</strain>
    </source>
</reference>